<reference evidence="1 2" key="1">
    <citation type="journal article" date="2015" name="Genome Biol.">
        <title>Comparative genomics of Steinernema reveals deeply conserved gene regulatory networks.</title>
        <authorList>
            <person name="Dillman A.R."/>
            <person name="Macchietto M."/>
            <person name="Porter C.F."/>
            <person name="Rogers A."/>
            <person name="Williams B."/>
            <person name="Antoshechkin I."/>
            <person name="Lee M.M."/>
            <person name="Goodwin Z."/>
            <person name="Lu X."/>
            <person name="Lewis E.E."/>
            <person name="Goodrich-Blair H."/>
            <person name="Stock S.P."/>
            <person name="Adams B.J."/>
            <person name="Sternberg P.W."/>
            <person name="Mortazavi A."/>
        </authorList>
    </citation>
    <scope>NUCLEOTIDE SEQUENCE [LARGE SCALE GENOMIC DNA]</scope>
    <source>
        <strain evidence="1 2">ALL</strain>
    </source>
</reference>
<evidence type="ECO:0000313" key="2">
    <source>
        <dbReference type="Proteomes" id="UP000298663"/>
    </source>
</evidence>
<evidence type="ECO:0000313" key="1">
    <source>
        <dbReference type="EMBL" id="TKR67477.1"/>
    </source>
</evidence>
<accession>A0A4U5ME73</accession>
<reference evidence="1 2" key="2">
    <citation type="journal article" date="2019" name="G3 (Bethesda)">
        <title>Hybrid Assembly of the Genome of the Entomopathogenic Nematode Steinernema carpocapsae Identifies the X-Chromosome.</title>
        <authorList>
            <person name="Serra L."/>
            <person name="Macchietto M."/>
            <person name="Macias-Munoz A."/>
            <person name="McGill C.J."/>
            <person name="Rodriguez I.M."/>
            <person name="Rodriguez B."/>
            <person name="Murad R."/>
            <person name="Mortazavi A."/>
        </authorList>
    </citation>
    <scope>NUCLEOTIDE SEQUENCE [LARGE SCALE GENOMIC DNA]</scope>
    <source>
        <strain evidence="1 2">ALL</strain>
    </source>
</reference>
<dbReference type="Proteomes" id="UP000298663">
    <property type="component" value="Unassembled WGS sequence"/>
</dbReference>
<dbReference type="AlphaFoldDB" id="A0A4U5ME73"/>
<gene>
    <name evidence="1" type="ORF">L596_023626</name>
</gene>
<name>A0A4U5ME73_STECR</name>
<dbReference type="EMBL" id="AZBU02000008">
    <property type="protein sequence ID" value="TKR67477.1"/>
    <property type="molecule type" value="Genomic_DNA"/>
</dbReference>
<protein>
    <submittedName>
        <fullName evidence="1">Uncharacterized protein</fullName>
    </submittedName>
</protein>
<organism evidence="1 2">
    <name type="scientific">Steinernema carpocapsae</name>
    <name type="common">Entomopathogenic nematode</name>
    <dbReference type="NCBI Taxonomy" id="34508"/>
    <lineage>
        <taxon>Eukaryota</taxon>
        <taxon>Metazoa</taxon>
        <taxon>Ecdysozoa</taxon>
        <taxon>Nematoda</taxon>
        <taxon>Chromadorea</taxon>
        <taxon>Rhabditida</taxon>
        <taxon>Tylenchina</taxon>
        <taxon>Panagrolaimomorpha</taxon>
        <taxon>Strongyloidoidea</taxon>
        <taxon>Steinernematidae</taxon>
        <taxon>Steinernema</taxon>
    </lineage>
</organism>
<keyword evidence="2" id="KW-1185">Reference proteome</keyword>
<comment type="caution">
    <text evidence="1">The sequence shown here is derived from an EMBL/GenBank/DDBJ whole genome shotgun (WGS) entry which is preliminary data.</text>
</comment>
<sequence>MAATIRDHVVEICGAIKDLKKAEVEPEKQRIANEQALLFRHHMSTMGSMKDKTKALIDQQPLDQSTHVNLDKLKREVEEMTQIFEYRGVNVVIKLMKSDDQQTGGNEKVFKENKQKLLEVLTISSKGSVFVNIDPSSADASISNLRKTGNFHLTAVLVFGDISTTCQVSLGLKTLTAVKTLRVGIPAAHRYQNYLVTAVFAM</sequence>
<proteinExistence type="predicted"/>